<evidence type="ECO:0000313" key="3">
    <source>
        <dbReference type="EMBL" id="SFK52534.1"/>
    </source>
</evidence>
<sequence length="164" mass="16717">MRDTQRSDLGAAVFVLALGLLSAWQATVIPTTPLYAQVGPKAIPYLIAAALVVLGIGLVAAALRGGWSHDLEEVQAAPPTNWRALTLLLAGLLANLSLIVPFGFTVAATVQFTLAAAAFGSVAHARNVAIAFVVSLGAYALFVKALGVNIGAGVIEALVFGDPG</sequence>
<evidence type="ECO:0000259" key="2">
    <source>
        <dbReference type="Pfam" id="PF07331"/>
    </source>
</evidence>
<dbReference type="AlphaFoldDB" id="A0A1I4A890"/>
<evidence type="ECO:0000313" key="4">
    <source>
        <dbReference type="Proteomes" id="UP000199473"/>
    </source>
</evidence>
<dbReference type="RefSeq" id="WP_092959416.1">
    <property type="nucleotide sequence ID" value="NZ_FOSQ01000003.1"/>
</dbReference>
<organism evidence="3 4">
    <name type="scientific">Falsiroseomonas stagni DSM 19981</name>
    <dbReference type="NCBI Taxonomy" id="1123062"/>
    <lineage>
        <taxon>Bacteria</taxon>
        <taxon>Pseudomonadati</taxon>
        <taxon>Pseudomonadota</taxon>
        <taxon>Alphaproteobacteria</taxon>
        <taxon>Acetobacterales</taxon>
        <taxon>Roseomonadaceae</taxon>
        <taxon>Falsiroseomonas</taxon>
    </lineage>
</organism>
<keyword evidence="4" id="KW-1185">Reference proteome</keyword>
<dbReference type="Pfam" id="PF07331">
    <property type="entry name" value="TctB"/>
    <property type="match status" value="1"/>
</dbReference>
<feature type="domain" description="DUF1468" evidence="2">
    <location>
        <begin position="11"/>
        <end position="149"/>
    </location>
</feature>
<dbReference type="EMBL" id="FOSQ01000003">
    <property type="protein sequence ID" value="SFK52534.1"/>
    <property type="molecule type" value="Genomic_DNA"/>
</dbReference>
<dbReference type="InterPro" id="IPR009936">
    <property type="entry name" value="DUF1468"/>
</dbReference>
<keyword evidence="1" id="KW-1133">Transmembrane helix</keyword>
<proteinExistence type="predicted"/>
<evidence type="ECO:0000256" key="1">
    <source>
        <dbReference type="SAM" id="Phobius"/>
    </source>
</evidence>
<name>A0A1I4A890_9PROT</name>
<dbReference type="OrthoDB" id="7347328at2"/>
<accession>A0A1I4A890</accession>
<keyword evidence="1" id="KW-0812">Transmembrane</keyword>
<protein>
    <submittedName>
        <fullName evidence="3">Putative tricarboxylic transport membrane protein</fullName>
    </submittedName>
</protein>
<gene>
    <name evidence="3" type="ORF">SAMN02745775_103218</name>
</gene>
<feature type="transmembrane region" description="Helical" evidence="1">
    <location>
        <begin position="124"/>
        <end position="142"/>
    </location>
</feature>
<reference evidence="3 4" key="1">
    <citation type="submission" date="2016-10" db="EMBL/GenBank/DDBJ databases">
        <authorList>
            <person name="de Groot N.N."/>
        </authorList>
    </citation>
    <scope>NUCLEOTIDE SEQUENCE [LARGE SCALE GENOMIC DNA]</scope>
    <source>
        <strain evidence="3 4">DSM 19981</strain>
    </source>
</reference>
<dbReference type="Proteomes" id="UP000199473">
    <property type="component" value="Unassembled WGS sequence"/>
</dbReference>
<feature type="transmembrane region" description="Helical" evidence="1">
    <location>
        <begin position="41"/>
        <end position="63"/>
    </location>
</feature>
<feature type="transmembrane region" description="Helical" evidence="1">
    <location>
        <begin position="84"/>
        <end position="104"/>
    </location>
</feature>
<dbReference type="STRING" id="1123062.SAMN02745775_103218"/>
<keyword evidence="1" id="KW-0472">Membrane</keyword>